<comment type="caution">
    <text evidence="2">The sequence shown here is derived from an EMBL/GenBank/DDBJ whole genome shotgun (WGS) entry which is preliminary data.</text>
</comment>
<keyword evidence="3" id="KW-1185">Reference proteome</keyword>
<dbReference type="AlphaFoldDB" id="A0A6B0T0J3"/>
<dbReference type="GO" id="GO:0016787">
    <property type="term" value="F:hydrolase activity"/>
    <property type="evidence" value="ECO:0007669"/>
    <property type="project" value="UniProtKB-KW"/>
</dbReference>
<dbReference type="Proteomes" id="UP000466535">
    <property type="component" value="Unassembled WGS sequence"/>
</dbReference>
<sequence>MYTTTEDGVDLYSETAGEGETVAFVGDCGFGAWQWAWQYDALAGPYETLAWDLRGTGRSDSPAGPYDVDRLAADFEAVLADNSARRVHVVGAGLGGMIALRYAREYGRAASLALFGTAPRGAAVDLDALRALYPDPDDRERSGAVRDSLSGAFSPAFRESDAFEQVVDWRREEDALGDGLAAQIAAVEGFETGPLYELTVPTLVFHGLADPVVDSAVGRELAADLPRGEFVPVEGRRLAHVEHARAVTDRLDGFVDDHRSG</sequence>
<dbReference type="RefSeq" id="WP_368277946.1">
    <property type="nucleotide sequence ID" value="NZ_WUUT01000001.1"/>
</dbReference>
<name>A0A6B0T0J3_9EURY</name>
<dbReference type="Pfam" id="PF00561">
    <property type="entry name" value="Abhydrolase_1"/>
    <property type="match status" value="1"/>
</dbReference>
<reference evidence="2 3" key="1">
    <citation type="submission" date="2019-12" db="EMBL/GenBank/DDBJ databases">
        <title>Isolation and characterization of three novel carbon monoxide-oxidizing members of Halobacteria from salione crusts and soils.</title>
        <authorList>
            <person name="Myers M.R."/>
            <person name="King G.M."/>
        </authorList>
    </citation>
    <scope>NUCLEOTIDE SEQUENCE [LARGE SCALE GENOMIC DNA]</scope>
    <source>
        <strain evidence="2 3">WSH3</strain>
    </source>
</reference>
<dbReference type="InterPro" id="IPR000073">
    <property type="entry name" value="AB_hydrolase_1"/>
</dbReference>
<accession>A0A6B0T0J3</accession>
<evidence type="ECO:0000259" key="1">
    <source>
        <dbReference type="Pfam" id="PF00561"/>
    </source>
</evidence>
<proteinExistence type="predicted"/>
<dbReference type="PRINTS" id="PR00111">
    <property type="entry name" value="ABHYDROLASE"/>
</dbReference>
<dbReference type="PANTHER" id="PTHR43433:SF5">
    <property type="entry name" value="AB HYDROLASE-1 DOMAIN-CONTAINING PROTEIN"/>
    <property type="match status" value="1"/>
</dbReference>
<dbReference type="SUPFAM" id="SSF53474">
    <property type="entry name" value="alpha/beta-Hydrolases"/>
    <property type="match status" value="1"/>
</dbReference>
<evidence type="ECO:0000313" key="2">
    <source>
        <dbReference type="EMBL" id="MXR50737.1"/>
    </source>
</evidence>
<dbReference type="InterPro" id="IPR050471">
    <property type="entry name" value="AB_hydrolase"/>
</dbReference>
<dbReference type="Gene3D" id="3.40.50.1820">
    <property type="entry name" value="alpha/beta hydrolase"/>
    <property type="match status" value="1"/>
</dbReference>
<keyword evidence="2" id="KW-0378">Hydrolase</keyword>
<dbReference type="InterPro" id="IPR029058">
    <property type="entry name" value="AB_hydrolase_fold"/>
</dbReference>
<dbReference type="PANTHER" id="PTHR43433">
    <property type="entry name" value="HYDROLASE, ALPHA/BETA FOLD FAMILY PROTEIN"/>
    <property type="match status" value="1"/>
</dbReference>
<protein>
    <submittedName>
        <fullName evidence="2">Alpha/beta fold hydrolase</fullName>
    </submittedName>
</protein>
<dbReference type="EMBL" id="WUUT01000001">
    <property type="protein sequence ID" value="MXR50737.1"/>
    <property type="molecule type" value="Genomic_DNA"/>
</dbReference>
<gene>
    <name evidence="2" type="ORF">GRX03_03840</name>
</gene>
<evidence type="ECO:0000313" key="3">
    <source>
        <dbReference type="Proteomes" id="UP000466535"/>
    </source>
</evidence>
<organism evidence="2 3">
    <name type="scientific">Halovenus carboxidivorans</name>
    <dbReference type="NCBI Taxonomy" id="2692199"/>
    <lineage>
        <taxon>Archaea</taxon>
        <taxon>Methanobacteriati</taxon>
        <taxon>Methanobacteriota</taxon>
        <taxon>Stenosarchaea group</taxon>
        <taxon>Halobacteria</taxon>
        <taxon>Halobacteriales</taxon>
        <taxon>Haloarculaceae</taxon>
        <taxon>Halovenus</taxon>
    </lineage>
</organism>
<feature type="domain" description="AB hydrolase-1" evidence="1">
    <location>
        <begin position="38"/>
        <end position="243"/>
    </location>
</feature>